<dbReference type="GO" id="GO:0008483">
    <property type="term" value="F:transaminase activity"/>
    <property type="evidence" value="ECO:0007669"/>
    <property type="project" value="UniProtKB-KW"/>
</dbReference>
<gene>
    <name evidence="6" type="ORF">COV91_00975</name>
</gene>
<dbReference type="Pfam" id="PF01041">
    <property type="entry name" value="DegT_DnrJ_EryC1"/>
    <property type="match status" value="1"/>
</dbReference>
<dbReference type="InterPro" id="IPR000653">
    <property type="entry name" value="DegT/StrS_aminotransferase"/>
</dbReference>
<evidence type="ECO:0000256" key="3">
    <source>
        <dbReference type="PIRSR" id="PIRSR000390-1"/>
    </source>
</evidence>
<evidence type="ECO:0000256" key="2">
    <source>
        <dbReference type="ARBA" id="ARBA00037999"/>
    </source>
</evidence>
<dbReference type="GO" id="GO:0000271">
    <property type="term" value="P:polysaccharide biosynthetic process"/>
    <property type="evidence" value="ECO:0007669"/>
    <property type="project" value="TreeGrafter"/>
</dbReference>
<dbReference type="InterPro" id="IPR015424">
    <property type="entry name" value="PyrdxlP-dep_Trfase"/>
</dbReference>
<feature type="active site" description="Proton acceptor" evidence="3">
    <location>
        <position position="189"/>
    </location>
</feature>
<name>A0A2H0KCU3_9BACT</name>
<dbReference type="InterPro" id="IPR015422">
    <property type="entry name" value="PyrdxlP-dep_Trfase_small"/>
</dbReference>
<dbReference type="CDD" id="cd00616">
    <property type="entry name" value="AHBA_syn"/>
    <property type="match status" value="1"/>
</dbReference>
<evidence type="ECO:0000313" key="6">
    <source>
        <dbReference type="EMBL" id="PIQ69047.1"/>
    </source>
</evidence>
<feature type="modified residue" description="N6-(pyridoxal phosphate)lysine" evidence="4">
    <location>
        <position position="189"/>
    </location>
</feature>
<dbReference type="PANTHER" id="PTHR30244">
    <property type="entry name" value="TRANSAMINASE"/>
    <property type="match status" value="1"/>
</dbReference>
<dbReference type="SUPFAM" id="SSF53383">
    <property type="entry name" value="PLP-dependent transferases"/>
    <property type="match status" value="1"/>
</dbReference>
<protein>
    <submittedName>
        <fullName evidence="6">Aminotransferase</fullName>
    </submittedName>
</protein>
<keyword evidence="6" id="KW-0808">Transferase</keyword>
<dbReference type="GO" id="GO:0030170">
    <property type="term" value="F:pyridoxal phosphate binding"/>
    <property type="evidence" value="ECO:0007669"/>
    <property type="project" value="TreeGrafter"/>
</dbReference>
<organism evidence="6 7">
    <name type="scientific">Candidatus Taylorbacteria bacterium CG11_big_fil_rev_8_21_14_0_20_46_11</name>
    <dbReference type="NCBI Taxonomy" id="1975025"/>
    <lineage>
        <taxon>Bacteria</taxon>
        <taxon>Candidatus Tayloriibacteriota</taxon>
    </lineage>
</organism>
<comment type="similarity">
    <text evidence="2 5">Belongs to the DegT/DnrJ/EryC1 family.</text>
</comment>
<dbReference type="Gene3D" id="3.90.1150.10">
    <property type="entry name" value="Aspartate Aminotransferase, domain 1"/>
    <property type="match status" value="1"/>
</dbReference>
<keyword evidence="6" id="KW-0032">Aminotransferase</keyword>
<evidence type="ECO:0000256" key="4">
    <source>
        <dbReference type="PIRSR" id="PIRSR000390-2"/>
    </source>
</evidence>
<evidence type="ECO:0000256" key="1">
    <source>
        <dbReference type="ARBA" id="ARBA00022898"/>
    </source>
</evidence>
<evidence type="ECO:0000313" key="7">
    <source>
        <dbReference type="Proteomes" id="UP000229342"/>
    </source>
</evidence>
<dbReference type="InterPro" id="IPR015421">
    <property type="entry name" value="PyrdxlP-dep_Trfase_major"/>
</dbReference>
<dbReference type="Gene3D" id="3.40.640.10">
    <property type="entry name" value="Type I PLP-dependent aspartate aminotransferase-like (Major domain)"/>
    <property type="match status" value="1"/>
</dbReference>
<dbReference type="PANTHER" id="PTHR30244:SF36">
    <property type="entry name" value="3-OXO-GLUCOSE-6-PHOSPHATE:GLUTAMATE AMINOTRANSFERASE"/>
    <property type="match status" value="1"/>
</dbReference>
<dbReference type="Proteomes" id="UP000229342">
    <property type="component" value="Unassembled WGS sequence"/>
</dbReference>
<evidence type="ECO:0000256" key="5">
    <source>
        <dbReference type="RuleBase" id="RU004508"/>
    </source>
</evidence>
<sequence length="367" mass="41086">MIPFYDLKRINDRYQEELTDTASRVVGSGWYILGKEVLDFETAFSSYCGVTNTVGTGNGLDALTLIIRAYKVLGVFHDGDEIIVPANTYIATILAITENNLIPILVEPDIQTYTIDISILEKSITPKTKAILAVHLYGKVGFSDELLSIARTHGLKIIEDGAQAHGAVYNGRKVGNLGDAAGFSFYPTKPLGALGDAGAVTTNDEELAKVLQALRNYGSHEKYHNLYRGVNSRLDELQAAFLQVKLRYLDEENEKRRRVADRYTQGIQNGEIRLPTGGVPSEHVWHLFVVRVKRRAEFSEHLRSKGIETLVHYPIPPHKQPAFKEWNERRYPITEEIHETVLSLPISSVMTEEEVISVIEACNTYGK</sequence>
<keyword evidence="1 4" id="KW-0663">Pyridoxal phosphate</keyword>
<dbReference type="AlphaFoldDB" id="A0A2H0KCU3"/>
<dbReference type="PIRSF" id="PIRSF000390">
    <property type="entry name" value="PLP_StrS"/>
    <property type="match status" value="1"/>
</dbReference>
<proteinExistence type="inferred from homology"/>
<dbReference type="EMBL" id="PCVG01000014">
    <property type="protein sequence ID" value="PIQ69047.1"/>
    <property type="molecule type" value="Genomic_DNA"/>
</dbReference>
<comment type="caution">
    <text evidence="6">The sequence shown here is derived from an EMBL/GenBank/DDBJ whole genome shotgun (WGS) entry which is preliminary data.</text>
</comment>
<reference evidence="6 7" key="1">
    <citation type="submission" date="2017-09" db="EMBL/GenBank/DDBJ databases">
        <title>Depth-based differentiation of microbial function through sediment-hosted aquifers and enrichment of novel symbionts in the deep terrestrial subsurface.</title>
        <authorList>
            <person name="Probst A.J."/>
            <person name="Ladd B."/>
            <person name="Jarett J.K."/>
            <person name="Geller-Mcgrath D.E."/>
            <person name="Sieber C.M."/>
            <person name="Emerson J.B."/>
            <person name="Anantharaman K."/>
            <person name="Thomas B.C."/>
            <person name="Malmstrom R."/>
            <person name="Stieglmeier M."/>
            <person name="Klingl A."/>
            <person name="Woyke T."/>
            <person name="Ryan C.M."/>
            <person name="Banfield J.F."/>
        </authorList>
    </citation>
    <scope>NUCLEOTIDE SEQUENCE [LARGE SCALE GENOMIC DNA]</scope>
    <source>
        <strain evidence="6">CG11_big_fil_rev_8_21_14_0_20_46_11</strain>
    </source>
</reference>
<accession>A0A2H0KCU3</accession>